<dbReference type="PANTHER" id="PTHR31896">
    <property type="entry name" value="FAMILY REGULATORY PROTEIN, PUTATIVE (AFU_ORTHOLOGUE AFUA_3G14730)-RELATED"/>
    <property type="match status" value="1"/>
</dbReference>
<reference evidence="2 3" key="1">
    <citation type="submission" date="2022-03" db="EMBL/GenBank/DDBJ databases">
        <authorList>
            <person name="Nunn A."/>
            <person name="Chopra R."/>
            <person name="Nunn A."/>
            <person name="Contreras Garrido A."/>
        </authorList>
    </citation>
    <scope>NUCLEOTIDE SEQUENCE [LARGE SCALE GENOMIC DNA]</scope>
</reference>
<proteinExistence type="predicted"/>
<evidence type="ECO:0000313" key="3">
    <source>
        <dbReference type="Proteomes" id="UP000836841"/>
    </source>
</evidence>
<dbReference type="PANTHER" id="PTHR31896:SF31">
    <property type="entry name" value="HXXXD-TYPE ACYL-TRANSFERASE FAMILY PROTEIN"/>
    <property type="match status" value="1"/>
</dbReference>
<keyword evidence="1" id="KW-0808">Transferase</keyword>
<dbReference type="InterPro" id="IPR023213">
    <property type="entry name" value="CAT-like_dom_sf"/>
</dbReference>
<dbReference type="InterPro" id="IPR051283">
    <property type="entry name" value="Sec_Metabolite_Acyltrans"/>
</dbReference>
<name>A0AAU9SEK6_THLAR</name>
<protein>
    <submittedName>
        <fullName evidence="2">Uncharacterized protein</fullName>
    </submittedName>
</protein>
<accession>A0AAU9SEK6</accession>
<evidence type="ECO:0000256" key="1">
    <source>
        <dbReference type="ARBA" id="ARBA00022679"/>
    </source>
</evidence>
<sequence length="131" mass="14857">MWRSIIRHSGLNREDEARCIVAVDLRKRLNPPLEKECFGNVAYNAIGKTTVGELRDHGLGWAVLQINKMLRSLTNDDYRTYAEDWARNVKIRIFGGGGSRKAGGSIIVSGSHWFEVYDIDFGWGTLEWTGQ</sequence>
<dbReference type="Gene3D" id="3.30.559.10">
    <property type="entry name" value="Chloramphenicol acetyltransferase-like domain"/>
    <property type="match status" value="1"/>
</dbReference>
<dbReference type="AlphaFoldDB" id="A0AAU9SEK6"/>
<dbReference type="Pfam" id="PF02458">
    <property type="entry name" value="Transferase"/>
    <property type="match status" value="1"/>
</dbReference>
<gene>
    <name evidence="2" type="ORF">TAV2_LOCUS17291</name>
</gene>
<evidence type="ECO:0000313" key="2">
    <source>
        <dbReference type="EMBL" id="CAH2064497.1"/>
    </source>
</evidence>
<dbReference type="EMBL" id="OU466861">
    <property type="protein sequence ID" value="CAH2064497.1"/>
    <property type="molecule type" value="Genomic_DNA"/>
</dbReference>
<dbReference type="GO" id="GO:0016740">
    <property type="term" value="F:transferase activity"/>
    <property type="evidence" value="ECO:0007669"/>
    <property type="project" value="UniProtKB-KW"/>
</dbReference>
<keyword evidence="3" id="KW-1185">Reference proteome</keyword>
<organism evidence="2 3">
    <name type="scientific">Thlaspi arvense</name>
    <name type="common">Field penny-cress</name>
    <dbReference type="NCBI Taxonomy" id="13288"/>
    <lineage>
        <taxon>Eukaryota</taxon>
        <taxon>Viridiplantae</taxon>
        <taxon>Streptophyta</taxon>
        <taxon>Embryophyta</taxon>
        <taxon>Tracheophyta</taxon>
        <taxon>Spermatophyta</taxon>
        <taxon>Magnoliopsida</taxon>
        <taxon>eudicotyledons</taxon>
        <taxon>Gunneridae</taxon>
        <taxon>Pentapetalae</taxon>
        <taxon>rosids</taxon>
        <taxon>malvids</taxon>
        <taxon>Brassicales</taxon>
        <taxon>Brassicaceae</taxon>
        <taxon>Thlaspideae</taxon>
        <taxon>Thlaspi</taxon>
    </lineage>
</organism>
<dbReference type="Proteomes" id="UP000836841">
    <property type="component" value="Chromosome 5"/>
</dbReference>